<dbReference type="SUPFAM" id="SSF46689">
    <property type="entry name" value="Homeodomain-like"/>
    <property type="match status" value="1"/>
</dbReference>
<dbReference type="STRING" id="933084.A0A067P6U5"/>
<dbReference type="Proteomes" id="UP000027265">
    <property type="component" value="Unassembled WGS sequence"/>
</dbReference>
<dbReference type="OrthoDB" id="3012036at2759"/>
<dbReference type="EMBL" id="KL197760">
    <property type="protein sequence ID" value="KDQ50469.1"/>
    <property type="molecule type" value="Genomic_DNA"/>
</dbReference>
<dbReference type="AlphaFoldDB" id="A0A067P6U5"/>
<sequence>MPPRSVSQDLKARVPVLWSDGFSVKEICGLLGIKKSLAYKTLEHHRCHGITYNQFARTQGQQHKLTTPDINYCLNLLLEDNTLYLDELQDRLCEEHHIHISIPTLVRTLCCTIYTNKKISAKALEWNEDIRALFMNMIATVAPDPEMLMFGDEATKDERTQGWRKGWSQMGVRCLQSK</sequence>
<organism evidence="1 2">
    <name type="scientific">Jaapia argillacea MUCL 33604</name>
    <dbReference type="NCBI Taxonomy" id="933084"/>
    <lineage>
        <taxon>Eukaryota</taxon>
        <taxon>Fungi</taxon>
        <taxon>Dikarya</taxon>
        <taxon>Basidiomycota</taxon>
        <taxon>Agaricomycotina</taxon>
        <taxon>Agaricomycetes</taxon>
        <taxon>Agaricomycetidae</taxon>
        <taxon>Jaapiales</taxon>
        <taxon>Jaapiaceae</taxon>
        <taxon>Jaapia</taxon>
    </lineage>
</organism>
<feature type="non-terminal residue" evidence="1">
    <location>
        <position position="178"/>
    </location>
</feature>
<dbReference type="HOGENOM" id="CLU_056788_8_1_1"/>
<dbReference type="InParanoid" id="A0A067P6U5"/>
<keyword evidence="2" id="KW-1185">Reference proteome</keyword>
<gene>
    <name evidence="1" type="ORF">JAAARDRAFT_101389</name>
</gene>
<evidence type="ECO:0000313" key="2">
    <source>
        <dbReference type="Proteomes" id="UP000027265"/>
    </source>
</evidence>
<proteinExistence type="predicted"/>
<dbReference type="PANTHER" id="PTHR48472">
    <property type="entry name" value="TC1-LIKE TRANSPOSASE DDE DOMAIN-CONTAINING PROTEIN"/>
    <property type="match status" value="1"/>
</dbReference>
<accession>A0A067P6U5</accession>
<dbReference type="PANTHER" id="PTHR48472:SF1">
    <property type="entry name" value="TC1-LIKE TRANSPOSASE DDE DOMAIN-CONTAINING PROTEIN"/>
    <property type="match status" value="1"/>
</dbReference>
<protein>
    <submittedName>
        <fullName evidence="1">Uncharacterized protein</fullName>
    </submittedName>
</protein>
<dbReference type="InterPro" id="IPR009057">
    <property type="entry name" value="Homeodomain-like_sf"/>
</dbReference>
<name>A0A067P6U5_9AGAM</name>
<reference evidence="2" key="1">
    <citation type="journal article" date="2014" name="Proc. Natl. Acad. Sci. U.S.A.">
        <title>Extensive sampling of basidiomycete genomes demonstrates inadequacy of the white-rot/brown-rot paradigm for wood decay fungi.</title>
        <authorList>
            <person name="Riley R."/>
            <person name="Salamov A.A."/>
            <person name="Brown D.W."/>
            <person name="Nagy L.G."/>
            <person name="Floudas D."/>
            <person name="Held B.W."/>
            <person name="Levasseur A."/>
            <person name="Lombard V."/>
            <person name="Morin E."/>
            <person name="Otillar R."/>
            <person name="Lindquist E.A."/>
            <person name="Sun H."/>
            <person name="LaButti K.M."/>
            <person name="Schmutz J."/>
            <person name="Jabbour D."/>
            <person name="Luo H."/>
            <person name="Baker S.E."/>
            <person name="Pisabarro A.G."/>
            <person name="Walton J.D."/>
            <person name="Blanchette R.A."/>
            <person name="Henrissat B."/>
            <person name="Martin F."/>
            <person name="Cullen D."/>
            <person name="Hibbett D.S."/>
            <person name="Grigoriev I.V."/>
        </authorList>
    </citation>
    <scope>NUCLEOTIDE SEQUENCE [LARGE SCALE GENOMIC DNA]</scope>
    <source>
        <strain evidence="2">MUCL 33604</strain>
    </source>
</reference>
<evidence type="ECO:0000313" key="1">
    <source>
        <dbReference type="EMBL" id="KDQ50469.1"/>
    </source>
</evidence>